<feature type="compositionally biased region" description="Polar residues" evidence="1">
    <location>
        <begin position="155"/>
        <end position="189"/>
    </location>
</feature>
<name>A0A9Q3JAU4_9BASI</name>
<evidence type="ECO:0000256" key="1">
    <source>
        <dbReference type="SAM" id="MobiDB-lite"/>
    </source>
</evidence>
<evidence type="ECO:0000313" key="3">
    <source>
        <dbReference type="Proteomes" id="UP000765509"/>
    </source>
</evidence>
<organism evidence="2 3">
    <name type="scientific">Austropuccinia psidii MF-1</name>
    <dbReference type="NCBI Taxonomy" id="1389203"/>
    <lineage>
        <taxon>Eukaryota</taxon>
        <taxon>Fungi</taxon>
        <taxon>Dikarya</taxon>
        <taxon>Basidiomycota</taxon>
        <taxon>Pucciniomycotina</taxon>
        <taxon>Pucciniomycetes</taxon>
        <taxon>Pucciniales</taxon>
        <taxon>Sphaerophragmiaceae</taxon>
        <taxon>Austropuccinia</taxon>
    </lineage>
</organism>
<feature type="compositionally biased region" description="Basic and acidic residues" evidence="1">
    <location>
        <begin position="103"/>
        <end position="114"/>
    </location>
</feature>
<gene>
    <name evidence="2" type="ORF">O181_099328</name>
</gene>
<feature type="region of interest" description="Disordered" evidence="1">
    <location>
        <begin position="85"/>
        <end position="189"/>
    </location>
</feature>
<dbReference type="Proteomes" id="UP000765509">
    <property type="component" value="Unassembled WGS sequence"/>
</dbReference>
<sequence>MSPVYLRDLGFQRNQPEDRAGLSRTRRPGRGHLGHSGGWQNNEGDNINLSIHTPIQQEPQTRVLEGYGSSSSAPPTPQRFISMEHGQQKVQPGKSLGRTWSKLPEDLSQRDRLQRPYGNHQRLESYQAVQTPGGKGTEDKGESSHYPSYRRTVNPDRTYSDSFRLTRSRPNQLSSGFTPFRNQQISGQESPFFTIPGSFQEKTRKQGKEQNLLQPEEERVRPHDPEAVGLGKRSTQEPEVVVNHSRISSPIDRNITSTQIEHNCITPESILNSDALWLQMSQYAEHTQKQLSELEASHERMKELTASMDKIVKALQDGHTQLIKAYEETNKRLNLVFEEQHHSKRDKDCMDQDINKLFNIYHNMKPQPQGHVMDNPYQADDIKTDIILMNKARSITQYQDGDGMSYSEKEALKMLPEASHWPKFPGTGEYDHMKLIDYIDRLFIDVPSIPDYWITARINTEFKGHASIWYTEVKEIHGRRNCPWWKSQIIQKYSNGTWIWQKTMSFKNDKYSVDKDPYELCLRQSKILKAIDPQMNIQMRNHKLLTQLPGELEHEVKCRCNQNCTLDEISNTLQDIRKRTNIGKFTPYKSSSFKEKQPFRVEFKEKPKERVAEVTKKKNSCHNCGSTEHYANNCSNTEKNVYAIEKLPEEESPTEDSESDSMGDAIREQSDDDQDPREEFLVEYQEETPLEIQDIQLEAGMPQDTANKDLCTHTQDAQTFLVTPTKGMEYIHGTATKMIFCIDKSQHPLIIDS</sequence>
<dbReference type="AlphaFoldDB" id="A0A9Q3JAU4"/>
<dbReference type="OrthoDB" id="2507294at2759"/>
<feature type="compositionally biased region" description="Polar residues" evidence="1">
    <location>
        <begin position="38"/>
        <end position="47"/>
    </location>
</feature>
<reference evidence="2" key="1">
    <citation type="submission" date="2021-03" db="EMBL/GenBank/DDBJ databases">
        <title>Draft genome sequence of rust myrtle Austropuccinia psidii MF-1, a brazilian biotype.</title>
        <authorList>
            <person name="Quecine M.C."/>
            <person name="Pachon D.M.R."/>
            <person name="Bonatelli M.L."/>
            <person name="Correr F.H."/>
            <person name="Franceschini L.M."/>
            <person name="Leite T.F."/>
            <person name="Margarido G.R.A."/>
            <person name="Almeida C.A."/>
            <person name="Ferrarezi J.A."/>
            <person name="Labate C.A."/>
        </authorList>
    </citation>
    <scope>NUCLEOTIDE SEQUENCE</scope>
    <source>
        <strain evidence="2">MF-1</strain>
    </source>
</reference>
<feature type="compositionally biased region" description="Acidic residues" evidence="1">
    <location>
        <begin position="648"/>
        <end position="661"/>
    </location>
</feature>
<dbReference type="EMBL" id="AVOT02068345">
    <property type="protein sequence ID" value="MBW0559613.1"/>
    <property type="molecule type" value="Genomic_DNA"/>
</dbReference>
<feature type="compositionally biased region" description="Basic and acidic residues" evidence="1">
    <location>
        <begin position="216"/>
        <end position="226"/>
    </location>
</feature>
<evidence type="ECO:0000313" key="2">
    <source>
        <dbReference type="EMBL" id="MBW0559613.1"/>
    </source>
</evidence>
<keyword evidence="3" id="KW-1185">Reference proteome</keyword>
<accession>A0A9Q3JAU4</accession>
<protein>
    <recommendedName>
        <fullName evidence="4">CCHC-type domain-containing protein</fullName>
    </recommendedName>
</protein>
<feature type="region of interest" description="Disordered" evidence="1">
    <location>
        <begin position="201"/>
        <end position="241"/>
    </location>
</feature>
<feature type="region of interest" description="Disordered" evidence="1">
    <location>
        <begin position="1"/>
        <end position="47"/>
    </location>
</feature>
<feature type="compositionally biased region" description="Basic residues" evidence="1">
    <location>
        <begin position="24"/>
        <end position="33"/>
    </location>
</feature>
<comment type="caution">
    <text evidence="2">The sequence shown here is derived from an EMBL/GenBank/DDBJ whole genome shotgun (WGS) entry which is preliminary data.</text>
</comment>
<evidence type="ECO:0008006" key="4">
    <source>
        <dbReference type="Google" id="ProtNLM"/>
    </source>
</evidence>
<feature type="region of interest" description="Disordered" evidence="1">
    <location>
        <begin position="648"/>
        <end position="676"/>
    </location>
</feature>
<proteinExistence type="predicted"/>